<proteinExistence type="predicted"/>
<feature type="non-terminal residue" evidence="2">
    <location>
        <position position="1"/>
    </location>
</feature>
<dbReference type="EMBL" id="CAJNOK010034060">
    <property type="protein sequence ID" value="CAF1500454.1"/>
    <property type="molecule type" value="Genomic_DNA"/>
</dbReference>
<organism evidence="2 3">
    <name type="scientific">Didymodactylos carnosus</name>
    <dbReference type="NCBI Taxonomy" id="1234261"/>
    <lineage>
        <taxon>Eukaryota</taxon>
        <taxon>Metazoa</taxon>
        <taxon>Spiralia</taxon>
        <taxon>Gnathifera</taxon>
        <taxon>Rotifera</taxon>
        <taxon>Eurotatoria</taxon>
        <taxon>Bdelloidea</taxon>
        <taxon>Philodinida</taxon>
        <taxon>Philodinidae</taxon>
        <taxon>Didymodactylos</taxon>
    </lineage>
</organism>
<protein>
    <submittedName>
        <fullName evidence="2">Uncharacterized protein</fullName>
    </submittedName>
</protein>
<dbReference type="EMBL" id="CAJOBA010056066">
    <property type="protein sequence ID" value="CAF4289024.1"/>
    <property type="molecule type" value="Genomic_DNA"/>
</dbReference>
<reference evidence="2" key="1">
    <citation type="submission" date="2021-02" db="EMBL/GenBank/DDBJ databases">
        <authorList>
            <person name="Nowell W R."/>
        </authorList>
    </citation>
    <scope>NUCLEOTIDE SEQUENCE</scope>
</reference>
<comment type="caution">
    <text evidence="2">The sequence shown here is derived from an EMBL/GenBank/DDBJ whole genome shotgun (WGS) entry which is preliminary data.</text>
</comment>
<evidence type="ECO:0000313" key="2">
    <source>
        <dbReference type="EMBL" id="CAF4289024.1"/>
    </source>
</evidence>
<name>A0A8S2TLE7_9BILA</name>
<evidence type="ECO:0000313" key="1">
    <source>
        <dbReference type="EMBL" id="CAF1500454.1"/>
    </source>
</evidence>
<sequence length="89" mass="10654">NEDTREHEKSLHDLEQRWHNLHALILSNEKNIEITAYTKKFNDELNTLEKIRQEYEHWLDSTNENDITQTTNAQNEIIKIRISTTYSGQ</sequence>
<gene>
    <name evidence="1" type="ORF">OVA965_LOCUS36913</name>
    <name evidence="2" type="ORF">TMI583_LOCUS37951</name>
</gene>
<dbReference type="Proteomes" id="UP000677228">
    <property type="component" value="Unassembled WGS sequence"/>
</dbReference>
<evidence type="ECO:0000313" key="3">
    <source>
        <dbReference type="Proteomes" id="UP000682733"/>
    </source>
</evidence>
<accession>A0A8S2TLE7</accession>
<dbReference type="AlphaFoldDB" id="A0A8S2TLE7"/>
<dbReference type="Proteomes" id="UP000682733">
    <property type="component" value="Unassembled WGS sequence"/>
</dbReference>